<dbReference type="Pfam" id="PF02263">
    <property type="entry name" value="GBP"/>
    <property type="match status" value="1"/>
</dbReference>
<sequence>YKLEVCPEAATALESMGQRGVVAIALCGTCQSGKTYLANHLLDRPQQGLPVLQVGGSLWSTTRTEGVWLWAGGADKDDRSPVILLLDCEGFGGAGASVTDNSCHGASRDMQLLALCWLLSSAV</sequence>
<name>A0A812U6D7_SYMPI</name>
<dbReference type="Gene3D" id="3.40.50.300">
    <property type="entry name" value="P-loop containing nucleotide triphosphate hydrolases"/>
    <property type="match status" value="1"/>
</dbReference>
<accession>A0A812U6D7</accession>
<organism evidence="2 3">
    <name type="scientific">Symbiodinium pilosum</name>
    <name type="common">Dinoflagellate</name>
    <dbReference type="NCBI Taxonomy" id="2952"/>
    <lineage>
        <taxon>Eukaryota</taxon>
        <taxon>Sar</taxon>
        <taxon>Alveolata</taxon>
        <taxon>Dinophyceae</taxon>
        <taxon>Suessiales</taxon>
        <taxon>Symbiodiniaceae</taxon>
        <taxon>Symbiodinium</taxon>
    </lineage>
</organism>
<feature type="non-terminal residue" evidence="2">
    <location>
        <position position="123"/>
    </location>
</feature>
<keyword evidence="3" id="KW-1185">Reference proteome</keyword>
<feature type="non-terminal residue" evidence="2">
    <location>
        <position position="1"/>
    </location>
</feature>
<feature type="domain" description="Guanylate-binding protein N-terminal" evidence="1">
    <location>
        <begin position="2"/>
        <end position="122"/>
    </location>
</feature>
<proteinExistence type="predicted"/>
<dbReference type="EMBL" id="CAJNIZ010035358">
    <property type="protein sequence ID" value="CAE7559117.1"/>
    <property type="molecule type" value="Genomic_DNA"/>
</dbReference>
<dbReference type="AlphaFoldDB" id="A0A812U6D7"/>
<dbReference type="InterPro" id="IPR015894">
    <property type="entry name" value="Guanylate-bd_N"/>
</dbReference>
<dbReference type="Proteomes" id="UP000649617">
    <property type="component" value="Unassembled WGS sequence"/>
</dbReference>
<dbReference type="InterPro" id="IPR027417">
    <property type="entry name" value="P-loop_NTPase"/>
</dbReference>
<evidence type="ECO:0000259" key="1">
    <source>
        <dbReference type="Pfam" id="PF02263"/>
    </source>
</evidence>
<evidence type="ECO:0000313" key="2">
    <source>
        <dbReference type="EMBL" id="CAE7559117.1"/>
    </source>
</evidence>
<comment type="caution">
    <text evidence="2">The sequence shown here is derived from an EMBL/GenBank/DDBJ whole genome shotgun (WGS) entry which is preliminary data.</text>
</comment>
<evidence type="ECO:0000313" key="3">
    <source>
        <dbReference type="Proteomes" id="UP000649617"/>
    </source>
</evidence>
<dbReference type="GO" id="GO:0003924">
    <property type="term" value="F:GTPase activity"/>
    <property type="evidence" value="ECO:0007669"/>
    <property type="project" value="InterPro"/>
</dbReference>
<dbReference type="OrthoDB" id="2135133at2759"/>
<gene>
    <name evidence="2" type="primary">GBP1</name>
    <name evidence="2" type="ORF">SPIL2461_LOCUS14929</name>
</gene>
<protein>
    <submittedName>
        <fullName evidence="2">GBP1 protein</fullName>
    </submittedName>
</protein>
<dbReference type="PANTHER" id="PTHR10751">
    <property type="entry name" value="GUANYLATE BINDING PROTEIN"/>
    <property type="match status" value="1"/>
</dbReference>
<reference evidence="2" key="1">
    <citation type="submission" date="2021-02" db="EMBL/GenBank/DDBJ databases">
        <authorList>
            <person name="Dougan E. K."/>
            <person name="Rhodes N."/>
            <person name="Thang M."/>
            <person name="Chan C."/>
        </authorList>
    </citation>
    <scope>NUCLEOTIDE SEQUENCE</scope>
</reference>
<dbReference type="SUPFAM" id="SSF52540">
    <property type="entry name" value="P-loop containing nucleoside triphosphate hydrolases"/>
    <property type="match status" value="1"/>
</dbReference>
<dbReference type="GO" id="GO:0005525">
    <property type="term" value="F:GTP binding"/>
    <property type="evidence" value="ECO:0007669"/>
    <property type="project" value="InterPro"/>
</dbReference>